<keyword evidence="3" id="KW-0805">Transcription regulation</keyword>
<evidence type="ECO:0000313" key="8">
    <source>
        <dbReference type="EMBL" id="SVA08315.1"/>
    </source>
</evidence>
<evidence type="ECO:0000256" key="2">
    <source>
        <dbReference type="ARBA" id="ARBA00022840"/>
    </source>
</evidence>
<feature type="domain" description="Sigma-54 factor interaction" evidence="6">
    <location>
        <begin position="146"/>
        <end position="377"/>
    </location>
</feature>
<dbReference type="Pfam" id="PF02954">
    <property type="entry name" value="HTH_8"/>
    <property type="match status" value="1"/>
</dbReference>
<gene>
    <name evidence="8" type="ORF">METZ01_LOCUS61169</name>
</gene>
<proteinExistence type="predicted"/>
<keyword evidence="2" id="KW-0067">ATP-binding</keyword>
<protein>
    <recommendedName>
        <fullName evidence="9">Sigma-54 factor interaction domain-containing protein</fullName>
    </recommendedName>
</protein>
<dbReference type="InterPro" id="IPR001789">
    <property type="entry name" value="Sig_transdc_resp-reg_receiver"/>
</dbReference>
<dbReference type="Gene3D" id="1.10.10.60">
    <property type="entry name" value="Homeodomain-like"/>
    <property type="match status" value="1"/>
</dbReference>
<evidence type="ECO:0000256" key="3">
    <source>
        <dbReference type="ARBA" id="ARBA00023015"/>
    </source>
</evidence>
<dbReference type="GO" id="GO:0005524">
    <property type="term" value="F:ATP binding"/>
    <property type="evidence" value="ECO:0007669"/>
    <property type="project" value="UniProtKB-KW"/>
</dbReference>
<dbReference type="PROSITE" id="PS00688">
    <property type="entry name" value="SIGMA54_INTERACT_3"/>
    <property type="match status" value="1"/>
</dbReference>
<dbReference type="SUPFAM" id="SSF52540">
    <property type="entry name" value="P-loop containing nucleoside triphosphate hydrolases"/>
    <property type="match status" value="1"/>
</dbReference>
<evidence type="ECO:0000259" key="7">
    <source>
        <dbReference type="PROSITE" id="PS50110"/>
    </source>
</evidence>
<dbReference type="SUPFAM" id="SSF52172">
    <property type="entry name" value="CheY-like"/>
    <property type="match status" value="1"/>
</dbReference>
<dbReference type="PANTHER" id="PTHR32071:SF113">
    <property type="entry name" value="ALGINATE BIOSYNTHESIS TRANSCRIPTIONAL REGULATORY PROTEIN ALGB"/>
    <property type="match status" value="1"/>
</dbReference>
<dbReference type="SMART" id="SM00448">
    <property type="entry name" value="REC"/>
    <property type="match status" value="1"/>
</dbReference>
<dbReference type="Gene3D" id="1.10.8.60">
    <property type="match status" value="1"/>
</dbReference>
<keyword evidence="1" id="KW-0547">Nucleotide-binding</keyword>
<name>A0A381SWC1_9ZZZZ</name>
<dbReference type="InterPro" id="IPR009057">
    <property type="entry name" value="Homeodomain-like_sf"/>
</dbReference>
<dbReference type="GO" id="GO:0006355">
    <property type="term" value="P:regulation of DNA-templated transcription"/>
    <property type="evidence" value="ECO:0007669"/>
    <property type="project" value="InterPro"/>
</dbReference>
<dbReference type="InterPro" id="IPR025943">
    <property type="entry name" value="Sigma_54_int_dom_ATP-bd_2"/>
</dbReference>
<dbReference type="GO" id="GO:0043565">
    <property type="term" value="F:sequence-specific DNA binding"/>
    <property type="evidence" value="ECO:0007669"/>
    <property type="project" value="InterPro"/>
</dbReference>
<dbReference type="FunFam" id="3.40.50.300:FF:000006">
    <property type="entry name" value="DNA-binding transcriptional regulator NtrC"/>
    <property type="match status" value="1"/>
</dbReference>
<reference evidence="8" key="1">
    <citation type="submission" date="2018-05" db="EMBL/GenBank/DDBJ databases">
        <authorList>
            <person name="Lanie J.A."/>
            <person name="Ng W.-L."/>
            <person name="Kazmierczak K.M."/>
            <person name="Andrzejewski T.M."/>
            <person name="Davidsen T.M."/>
            <person name="Wayne K.J."/>
            <person name="Tettelin H."/>
            <person name="Glass J.I."/>
            <person name="Rusch D."/>
            <person name="Podicherti R."/>
            <person name="Tsui H.-C.T."/>
            <person name="Winkler M.E."/>
        </authorList>
    </citation>
    <scope>NUCLEOTIDE SEQUENCE</scope>
</reference>
<dbReference type="Gene3D" id="3.40.50.300">
    <property type="entry name" value="P-loop containing nucleotide triphosphate hydrolases"/>
    <property type="match status" value="1"/>
</dbReference>
<dbReference type="PANTHER" id="PTHR32071">
    <property type="entry name" value="TRANSCRIPTIONAL REGULATORY PROTEIN"/>
    <property type="match status" value="1"/>
</dbReference>
<dbReference type="InterPro" id="IPR002197">
    <property type="entry name" value="HTH_Fis"/>
</dbReference>
<feature type="domain" description="Response regulatory" evidence="7">
    <location>
        <begin position="7"/>
        <end position="121"/>
    </location>
</feature>
<dbReference type="Gene3D" id="3.40.50.2300">
    <property type="match status" value="1"/>
</dbReference>
<dbReference type="Pfam" id="PF00158">
    <property type="entry name" value="Sigma54_activat"/>
    <property type="match status" value="1"/>
</dbReference>
<dbReference type="PROSITE" id="PS00675">
    <property type="entry name" value="SIGMA54_INTERACT_1"/>
    <property type="match status" value="1"/>
</dbReference>
<keyword evidence="5" id="KW-0804">Transcription</keyword>
<dbReference type="PROSITE" id="PS00676">
    <property type="entry name" value="SIGMA54_INTERACT_2"/>
    <property type="match status" value="1"/>
</dbReference>
<keyword evidence="4" id="KW-0238">DNA-binding</keyword>
<dbReference type="AlphaFoldDB" id="A0A381SWC1"/>
<dbReference type="InterPro" id="IPR002078">
    <property type="entry name" value="Sigma_54_int"/>
</dbReference>
<evidence type="ECO:0008006" key="9">
    <source>
        <dbReference type="Google" id="ProtNLM"/>
    </source>
</evidence>
<organism evidence="8">
    <name type="scientific">marine metagenome</name>
    <dbReference type="NCBI Taxonomy" id="408172"/>
    <lineage>
        <taxon>unclassified sequences</taxon>
        <taxon>metagenomes</taxon>
        <taxon>ecological metagenomes</taxon>
    </lineage>
</organism>
<dbReference type="Pfam" id="PF00072">
    <property type="entry name" value="Response_reg"/>
    <property type="match status" value="1"/>
</dbReference>
<sequence length="462" mass="51375">MSEIEKHLLIVEDEAALRVPTAERLAAHGFTVVQAESGEEALKHLSSFAFDIVLTDLRLPGITGMEVITEAIERYPEITAIVITAFGTVETAVDALKLGAADYVSKPFRFDALLHSLSTALERKRLRSENAYLKAQLQERYRFNNLIGASRPMRDLFELLATVAPTNTTVLITGETGTGKELVARAIHHGSSRRTHRFVALSCSAIPETLLEAELFGHVRGAFTGAVDSRTGRLEQAHKGTLFLDEVGTMSPALQAKLLRVIQEREFERLGGTKTIVIDVRILAATNSDLVTLIAEGKFREDLYYRLNVIPVHLPPLRERQEDIPLLAQHLLQRLGRDLTPPRKGMVLSQDVVRQLMTYSWPGNIRELENVVERALTFSQGRSQIELAHLPSHIQAVSDSVTAQGPSTLPDQGLSLETYVKDVERQFIKLSLDKAKGNKRRAADLLGLKRTTLVEKMKRLGF</sequence>
<dbReference type="InterPro" id="IPR011006">
    <property type="entry name" value="CheY-like_superfamily"/>
</dbReference>
<dbReference type="PROSITE" id="PS50045">
    <property type="entry name" value="SIGMA54_INTERACT_4"/>
    <property type="match status" value="1"/>
</dbReference>
<dbReference type="SMART" id="SM00382">
    <property type="entry name" value="AAA"/>
    <property type="match status" value="1"/>
</dbReference>
<dbReference type="InterPro" id="IPR058031">
    <property type="entry name" value="AAA_lid_NorR"/>
</dbReference>
<dbReference type="SUPFAM" id="SSF46689">
    <property type="entry name" value="Homeodomain-like"/>
    <property type="match status" value="1"/>
</dbReference>
<evidence type="ECO:0000256" key="4">
    <source>
        <dbReference type="ARBA" id="ARBA00023125"/>
    </source>
</evidence>
<dbReference type="Pfam" id="PF25601">
    <property type="entry name" value="AAA_lid_14"/>
    <property type="match status" value="1"/>
</dbReference>
<dbReference type="EMBL" id="UINC01003672">
    <property type="protein sequence ID" value="SVA08315.1"/>
    <property type="molecule type" value="Genomic_DNA"/>
</dbReference>
<dbReference type="InterPro" id="IPR027417">
    <property type="entry name" value="P-loop_NTPase"/>
</dbReference>
<dbReference type="InterPro" id="IPR003593">
    <property type="entry name" value="AAA+_ATPase"/>
</dbReference>
<evidence type="ECO:0000259" key="6">
    <source>
        <dbReference type="PROSITE" id="PS50045"/>
    </source>
</evidence>
<dbReference type="PROSITE" id="PS50110">
    <property type="entry name" value="RESPONSE_REGULATORY"/>
    <property type="match status" value="1"/>
</dbReference>
<dbReference type="PRINTS" id="PR01590">
    <property type="entry name" value="HTHFIS"/>
</dbReference>
<dbReference type="GO" id="GO:0000160">
    <property type="term" value="P:phosphorelay signal transduction system"/>
    <property type="evidence" value="ECO:0007669"/>
    <property type="project" value="InterPro"/>
</dbReference>
<accession>A0A381SWC1</accession>
<evidence type="ECO:0000256" key="5">
    <source>
        <dbReference type="ARBA" id="ARBA00023163"/>
    </source>
</evidence>
<dbReference type="InterPro" id="IPR025662">
    <property type="entry name" value="Sigma_54_int_dom_ATP-bd_1"/>
</dbReference>
<dbReference type="InterPro" id="IPR025944">
    <property type="entry name" value="Sigma_54_int_dom_CS"/>
</dbReference>
<dbReference type="CDD" id="cd00009">
    <property type="entry name" value="AAA"/>
    <property type="match status" value="1"/>
</dbReference>
<evidence type="ECO:0000256" key="1">
    <source>
        <dbReference type="ARBA" id="ARBA00022741"/>
    </source>
</evidence>